<comment type="caution">
    <text evidence="2">The sequence shown here is derived from an EMBL/GenBank/DDBJ whole genome shotgun (WGS) entry which is preliminary data.</text>
</comment>
<dbReference type="PANTHER" id="PTHR46270:SF2">
    <property type="entry name" value="TIR DOMAIN-CONTAINING PROTEIN"/>
    <property type="match status" value="1"/>
</dbReference>
<accession>A0A815Q1Q0</accession>
<dbReference type="Pfam" id="PF13676">
    <property type="entry name" value="TIR_2"/>
    <property type="match status" value="1"/>
</dbReference>
<dbReference type="SUPFAM" id="SSF52200">
    <property type="entry name" value="Toll/Interleukin receptor TIR domain"/>
    <property type="match status" value="1"/>
</dbReference>
<dbReference type="OrthoDB" id="9978106at2759"/>
<dbReference type="EMBL" id="CAJNOO010006849">
    <property type="protein sequence ID" value="CAF1456754.1"/>
    <property type="molecule type" value="Genomic_DNA"/>
</dbReference>
<sequence>MAYALIVTPDQLKSTTVLHDVIDYLIQNINTASRSSNMRTYMAHISEYLVALARLVVNDNVAQYIINTCKINTTTDGLTFFNELFQKYNDLTANDLYLKHLSRIALFNIFCSFSYQAAAQKNLASDKKFLEIIKNASHYNNEQYIVIQPCLLQHLSSIKQAAEAILINLDLYKDEDAVRTGVSSKTAHPHIMISYSHKDIIFCRDLVRALKSNSIDLWVDEDGHCRSDDCWEEIAVAIKYASLVMVIVSPYYCQSVSCRKEATYADKRKKTLIALYPNDDKYEPDEWLDIRLTGLHVRFSTSGKKSFDDCISRLLGYIHSNKDNVINSIVPKNVSTMQPTTSHQSYDVPIIKTQPIEIVCSVAPQSGTITKSSIHDWTKQDVQTWFLIERNLLPQLYTLYSCVDGDSLLEYAKHFIQEYDQDAKTHYEKLHKRLHNEFDIEFYDNNYTDLVCSMKKLLLTYDQPRLSMTKTKKQRSSLCLIL</sequence>
<feature type="domain" description="TIR" evidence="1">
    <location>
        <begin position="187"/>
        <end position="315"/>
    </location>
</feature>
<dbReference type="InterPro" id="IPR035897">
    <property type="entry name" value="Toll_tir_struct_dom_sf"/>
</dbReference>
<proteinExistence type="predicted"/>
<dbReference type="InterPro" id="IPR000157">
    <property type="entry name" value="TIR_dom"/>
</dbReference>
<dbReference type="GO" id="GO:0007165">
    <property type="term" value="P:signal transduction"/>
    <property type="evidence" value="ECO:0007669"/>
    <property type="project" value="InterPro"/>
</dbReference>
<organism evidence="2 3">
    <name type="scientific">Rotaria sordida</name>
    <dbReference type="NCBI Taxonomy" id="392033"/>
    <lineage>
        <taxon>Eukaryota</taxon>
        <taxon>Metazoa</taxon>
        <taxon>Spiralia</taxon>
        <taxon>Gnathifera</taxon>
        <taxon>Rotifera</taxon>
        <taxon>Eurotatoria</taxon>
        <taxon>Bdelloidea</taxon>
        <taxon>Philodinida</taxon>
        <taxon>Philodinidae</taxon>
        <taxon>Rotaria</taxon>
    </lineage>
</organism>
<reference evidence="2" key="1">
    <citation type="submission" date="2021-02" db="EMBL/GenBank/DDBJ databases">
        <authorList>
            <person name="Nowell W R."/>
        </authorList>
    </citation>
    <scope>NUCLEOTIDE SEQUENCE</scope>
</reference>
<gene>
    <name evidence="2" type="ORF">RFH988_LOCUS36991</name>
</gene>
<dbReference type="PANTHER" id="PTHR46270">
    <property type="entry name" value="ARMADILLO-TYPE FOLD-RELATED"/>
    <property type="match status" value="1"/>
</dbReference>
<evidence type="ECO:0000313" key="3">
    <source>
        <dbReference type="Proteomes" id="UP000663882"/>
    </source>
</evidence>
<dbReference type="Proteomes" id="UP000663882">
    <property type="component" value="Unassembled WGS sequence"/>
</dbReference>
<dbReference type="Gene3D" id="3.40.50.10140">
    <property type="entry name" value="Toll/interleukin-1 receptor homology (TIR) domain"/>
    <property type="match status" value="1"/>
</dbReference>
<evidence type="ECO:0000313" key="2">
    <source>
        <dbReference type="EMBL" id="CAF1456754.1"/>
    </source>
</evidence>
<name>A0A815Q1Q0_9BILA</name>
<protein>
    <recommendedName>
        <fullName evidence="1">TIR domain-containing protein</fullName>
    </recommendedName>
</protein>
<evidence type="ECO:0000259" key="1">
    <source>
        <dbReference type="PROSITE" id="PS50104"/>
    </source>
</evidence>
<dbReference type="PROSITE" id="PS50104">
    <property type="entry name" value="TIR"/>
    <property type="match status" value="1"/>
</dbReference>
<dbReference type="AlphaFoldDB" id="A0A815Q1Q0"/>